<dbReference type="FunFam" id="3.65.10.20:FF:000014">
    <property type="entry name" value="RNA terminal phosphate cyclase like 1"/>
    <property type="match status" value="1"/>
</dbReference>
<dbReference type="AlphaFoldDB" id="A0A4Z1SRD6"/>
<evidence type="ECO:0000313" key="8">
    <source>
        <dbReference type="Proteomes" id="UP000315496"/>
    </source>
</evidence>
<evidence type="ECO:0000256" key="3">
    <source>
        <dbReference type="ARBA" id="ARBA00022517"/>
    </source>
</evidence>
<evidence type="ECO:0000256" key="4">
    <source>
        <dbReference type="ARBA" id="ARBA00023242"/>
    </source>
</evidence>
<dbReference type="Proteomes" id="UP000315496">
    <property type="component" value="Chromosome 2"/>
</dbReference>
<dbReference type="PROSITE" id="PS01287">
    <property type="entry name" value="RTC"/>
    <property type="match status" value="1"/>
</dbReference>
<dbReference type="InterPro" id="IPR016443">
    <property type="entry name" value="RNA3'_term_phos_cyc_type_2"/>
</dbReference>
<dbReference type="PANTHER" id="PTHR11096:SF1">
    <property type="entry name" value="RNA 3'-TERMINAL PHOSPHATE CYCLASE-LIKE PROTEIN"/>
    <property type="match status" value="1"/>
</dbReference>
<organism evidence="7 8">
    <name type="scientific">Giardia muris</name>
    <dbReference type="NCBI Taxonomy" id="5742"/>
    <lineage>
        <taxon>Eukaryota</taxon>
        <taxon>Metamonada</taxon>
        <taxon>Diplomonadida</taxon>
        <taxon>Hexamitidae</taxon>
        <taxon>Giardiinae</taxon>
        <taxon>Giardia</taxon>
    </lineage>
</organism>
<dbReference type="GO" id="GO:0000479">
    <property type="term" value="P:endonucleolytic cleavage of tricistronic rRNA transcript (SSU-rRNA, 5.8S rRNA, LSU-rRNA)"/>
    <property type="evidence" value="ECO:0007669"/>
    <property type="project" value="TreeGrafter"/>
</dbReference>
<dbReference type="EMBL" id="VDLU01000002">
    <property type="protein sequence ID" value="TNJ28452.1"/>
    <property type="molecule type" value="Genomic_DNA"/>
</dbReference>
<dbReference type="SUPFAM" id="SSF55205">
    <property type="entry name" value="EPT/RTPC-like"/>
    <property type="match status" value="1"/>
</dbReference>
<dbReference type="InterPro" id="IPR036553">
    <property type="entry name" value="RPTC_insert"/>
</dbReference>
<dbReference type="InterPro" id="IPR013791">
    <property type="entry name" value="RNA3'-term_phos_cycl_insert"/>
</dbReference>
<dbReference type="GO" id="GO:0004521">
    <property type="term" value="F:RNA endonuclease activity"/>
    <property type="evidence" value="ECO:0007669"/>
    <property type="project" value="TreeGrafter"/>
</dbReference>
<dbReference type="InterPro" id="IPR037136">
    <property type="entry name" value="RNA3'_phos_cyclase_dom_sf"/>
</dbReference>
<keyword evidence="8" id="KW-1185">Reference proteome</keyword>
<dbReference type="NCBIfam" id="TIGR03400">
    <property type="entry name" value="18S_RNA_Rcl1p"/>
    <property type="match status" value="1"/>
</dbReference>
<dbReference type="Pfam" id="PF05189">
    <property type="entry name" value="RTC_insert"/>
    <property type="match status" value="1"/>
</dbReference>
<evidence type="ECO:0000259" key="6">
    <source>
        <dbReference type="Pfam" id="PF05189"/>
    </source>
</evidence>
<gene>
    <name evidence="7" type="ORF">GMRT_12584</name>
</gene>
<dbReference type="GO" id="GO:0005730">
    <property type="term" value="C:nucleolus"/>
    <property type="evidence" value="ECO:0007669"/>
    <property type="project" value="UniProtKB-SubCell"/>
</dbReference>
<evidence type="ECO:0000313" key="7">
    <source>
        <dbReference type="EMBL" id="TNJ28452.1"/>
    </source>
</evidence>
<dbReference type="InterPro" id="IPR013792">
    <property type="entry name" value="RNA3'P_cycl/enolpyr_Trfase_a/b"/>
</dbReference>
<feature type="domain" description="RNA 3'-terminal phosphate cyclase insert" evidence="6">
    <location>
        <begin position="176"/>
        <end position="271"/>
    </location>
</feature>
<protein>
    <submittedName>
        <fullName evidence="7">RNA 3'-terminal phosphate cyclase-like protein</fullName>
    </submittedName>
</protein>
<dbReference type="Pfam" id="PF01137">
    <property type="entry name" value="RTC"/>
    <property type="match status" value="1"/>
</dbReference>
<name>A0A4Z1SRD6_GIAMU</name>
<keyword evidence="4" id="KW-0539">Nucleus</keyword>
<dbReference type="Gene3D" id="3.30.360.20">
    <property type="entry name" value="RNA 3'-terminal phosphate cyclase, insert domain"/>
    <property type="match status" value="1"/>
</dbReference>
<comment type="caution">
    <text evidence="7">The sequence shown here is derived from an EMBL/GenBank/DDBJ whole genome shotgun (WGS) entry which is preliminary data.</text>
</comment>
<dbReference type="OrthoDB" id="1911237at2759"/>
<keyword evidence="3" id="KW-0690">Ribosome biogenesis</keyword>
<comment type="subcellular location">
    <subcellularLocation>
        <location evidence="1">Nucleus</location>
        <location evidence="1">Nucleolus</location>
    </subcellularLocation>
</comment>
<proteinExistence type="inferred from homology"/>
<evidence type="ECO:0000256" key="1">
    <source>
        <dbReference type="ARBA" id="ARBA00004604"/>
    </source>
</evidence>
<reference evidence="7 8" key="1">
    <citation type="submission" date="2019-05" db="EMBL/GenBank/DDBJ databases">
        <title>The compact genome of Giardia muris reveals important steps in the evolution of intestinal protozoan parasites.</title>
        <authorList>
            <person name="Xu F."/>
            <person name="Jimenez-Gonzalez A."/>
            <person name="Einarsson E."/>
            <person name="Astvaldsson A."/>
            <person name="Peirasmaki D."/>
            <person name="Eckmann L."/>
            <person name="Andersson J.O."/>
            <person name="Svard S.G."/>
            <person name="Jerlstrom-Hultqvist J."/>
        </authorList>
    </citation>
    <scope>NUCLEOTIDE SEQUENCE [LARGE SCALE GENOMIC DNA]</scope>
    <source>
        <strain evidence="7 8">Roberts-Thomson</strain>
    </source>
</reference>
<dbReference type="Gene3D" id="3.65.10.20">
    <property type="entry name" value="RNA 3'-terminal phosphate cyclase domain"/>
    <property type="match status" value="1"/>
</dbReference>
<dbReference type="PANTHER" id="PTHR11096">
    <property type="entry name" value="RNA 3' TERMINAL PHOSPHATE CYCLASE"/>
    <property type="match status" value="1"/>
</dbReference>
<evidence type="ECO:0000256" key="2">
    <source>
        <dbReference type="ARBA" id="ARBA00007089"/>
    </source>
</evidence>
<accession>A0A4Z1SRD6</accession>
<dbReference type="InterPro" id="IPR000228">
    <property type="entry name" value="RNA3'_term_phos_cyc"/>
</dbReference>
<dbReference type="InterPro" id="IPR023797">
    <property type="entry name" value="RNA3'_phos_cyclase_dom"/>
</dbReference>
<comment type="similarity">
    <text evidence="2">Belongs to the RNA 3'-terminal cyclase family. Type 2 subfamily.</text>
</comment>
<dbReference type="InterPro" id="IPR020719">
    <property type="entry name" value="RNA3'_term_phos_cycl-like_CS"/>
</dbReference>
<dbReference type="VEuPathDB" id="GiardiaDB:GMRT_12584"/>
<sequence length="378" mass="41710">MQFQSAEDFRLKIVLSVLSGKALRITSPTPFEDHEIAFMKLVVQLSDNCKAVLQPTGRSLSFVPGAMRGGVVAFECPLTRGIGYYVEMLLLLCLLAKYKTVLTLTGITNENTSLSVDTIRDVTIKQVRWFGLEEDDISLIVEKRGFQPEGGGCVTLTVHPKETLGSIDLGRLALFEKVEGHCISALLPPALANRALTAAKGELLKVLANVYVTADHATMKRAGKSKGFGLCLTATTVTGSVVGAELYTDTKDTDFADPEAMGVYVARVLMTEAQYLGSPDMRHQPLILLFMAATTANVSRCRFGPLTHRTVRTLRLIEAFLGIKFLLEPKTVQFEEEYRSEEEWKKDGRKTLYRTKQMAFVVVSCRGRGVQNINKTGF</sequence>
<feature type="domain" description="RNA 3'-terminal phosphate cyclase" evidence="5">
    <location>
        <begin position="3"/>
        <end position="325"/>
    </location>
</feature>
<evidence type="ECO:0000259" key="5">
    <source>
        <dbReference type="Pfam" id="PF01137"/>
    </source>
</evidence>